<dbReference type="Proteomes" id="UP000198757">
    <property type="component" value="Unassembled WGS sequence"/>
</dbReference>
<accession>A0A1G6TIT3</accession>
<sequence>MIRCLRREAGSSPAVLTNLLELPFRGNEGEKIFESMETIAQFSHIML</sequence>
<keyword evidence="2" id="KW-1185">Reference proteome</keyword>
<name>A0A1G6TIT3_NIADE</name>
<organism evidence="1 2">
    <name type="scientific">Niabella drilacis (strain DSM 25811 / CCM 8410 / CCUG 62505 / LMG 26954 / E90)</name>
    <dbReference type="NCBI Taxonomy" id="1285928"/>
    <lineage>
        <taxon>Bacteria</taxon>
        <taxon>Pseudomonadati</taxon>
        <taxon>Bacteroidota</taxon>
        <taxon>Chitinophagia</taxon>
        <taxon>Chitinophagales</taxon>
        <taxon>Chitinophagaceae</taxon>
        <taxon>Niabella</taxon>
    </lineage>
</organism>
<proteinExistence type="predicted"/>
<evidence type="ECO:0000313" key="2">
    <source>
        <dbReference type="Proteomes" id="UP000198757"/>
    </source>
</evidence>
<reference evidence="2" key="1">
    <citation type="submission" date="2016-10" db="EMBL/GenBank/DDBJ databases">
        <authorList>
            <person name="Varghese N."/>
            <person name="Submissions S."/>
        </authorList>
    </citation>
    <scope>NUCLEOTIDE SEQUENCE [LARGE SCALE GENOMIC DNA]</scope>
    <source>
        <strain evidence="2">DSM 25811 / CCM 8410 / LMG 26954 / E90</strain>
    </source>
</reference>
<dbReference type="AlphaFoldDB" id="A0A1G6TIT3"/>
<protein>
    <submittedName>
        <fullName evidence="1">Uncharacterized protein</fullName>
    </submittedName>
</protein>
<gene>
    <name evidence="1" type="ORF">SAMN04487894_107212</name>
</gene>
<dbReference type="EMBL" id="FMZO01000007">
    <property type="protein sequence ID" value="SDD28337.1"/>
    <property type="molecule type" value="Genomic_DNA"/>
</dbReference>
<evidence type="ECO:0000313" key="1">
    <source>
        <dbReference type="EMBL" id="SDD28337.1"/>
    </source>
</evidence>